<dbReference type="CDD" id="cd04056">
    <property type="entry name" value="Peptidases_S53"/>
    <property type="match status" value="1"/>
</dbReference>
<feature type="binding site" evidence="1">
    <location>
        <position position="353"/>
    </location>
    <ligand>
        <name>Ca(2+)</name>
        <dbReference type="ChEBI" id="CHEBI:29108"/>
    </ligand>
</feature>
<dbReference type="STRING" id="1213859.L2G0W7"/>
<dbReference type="PROSITE" id="PS51695">
    <property type="entry name" value="SEDOLISIN"/>
    <property type="match status" value="1"/>
</dbReference>
<feature type="binding site" evidence="1">
    <location>
        <position position="391"/>
    </location>
    <ligand>
        <name>Ca(2+)</name>
        <dbReference type="ChEBI" id="CHEBI:29108"/>
    </ligand>
</feature>
<feature type="binding site" evidence="1">
    <location>
        <position position="393"/>
    </location>
    <ligand>
        <name>Ca(2+)</name>
        <dbReference type="ChEBI" id="CHEBI:29108"/>
    </ligand>
</feature>
<feature type="active site" description="Charge relay system" evidence="1">
    <location>
        <position position="118"/>
    </location>
</feature>
<dbReference type="HOGENOM" id="CLU_013783_2_0_1"/>
<dbReference type="GO" id="GO:0008240">
    <property type="term" value="F:tripeptidyl-peptidase activity"/>
    <property type="evidence" value="ECO:0007669"/>
    <property type="project" value="TreeGrafter"/>
</dbReference>
<keyword evidence="1" id="KW-0720">Serine protease</keyword>
<organism evidence="3">
    <name type="scientific">Colletotrichum fructicola (strain Nara gc5)</name>
    <name type="common">Anthracnose fungus</name>
    <name type="synonym">Colletotrichum gloeosporioides (strain Nara gc5)</name>
    <dbReference type="NCBI Taxonomy" id="1213859"/>
    <lineage>
        <taxon>Eukaryota</taxon>
        <taxon>Fungi</taxon>
        <taxon>Dikarya</taxon>
        <taxon>Ascomycota</taxon>
        <taxon>Pezizomycotina</taxon>
        <taxon>Sordariomycetes</taxon>
        <taxon>Hypocreomycetidae</taxon>
        <taxon>Glomerellales</taxon>
        <taxon>Glomerellaceae</taxon>
        <taxon>Colletotrichum</taxon>
        <taxon>Colletotrichum gloeosporioides species complex</taxon>
    </lineage>
</organism>
<dbReference type="InterPro" id="IPR050819">
    <property type="entry name" value="Tripeptidyl-peptidase_I"/>
</dbReference>
<dbReference type="GO" id="GO:0004252">
    <property type="term" value="F:serine-type endopeptidase activity"/>
    <property type="evidence" value="ECO:0007669"/>
    <property type="project" value="UniProtKB-UniRule"/>
</dbReference>
<feature type="binding site" evidence="1">
    <location>
        <position position="352"/>
    </location>
    <ligand>
        <name>Ca(2+)</name>
        <dbReference type="ChEBI" id="CHEBI:29108"/>
    </ligand>
</feature>
<dbReference type="AlphaFoldDB" id="L2G0W7"/>
<feature type="active site" description="Charge relay system" evidence="1">
    <location>
        <position position="310"/>
    </location>
</feature>
<reference evidence="3" key="1">
    <citation type="submission" date="2012-08" db="EMBL/GenBank/DDBJ databases">
        <title>Genome analysis of Colletotrichum orbiculare and Colletotrichum fructicola.</title>
        <authorList>
            <person name="Gan P.H.P."/>
            <person name="Ikeda K."/>
            <person name="Irieda H."/>
            <person name="Narusaka M."/>
            <person name="O'Connell R.J."/>
            <person name="Narusaka Y."/>
            <person name="Takano Y."/>
            <person name="Kubo Y."/>
            <person name="Shirasu K."/>
        </authorList>
    </citation>
    <scope>NUCLEOTIDE SEQUENCE</scope>
    <source>
        <strain evidence="3">Nara gc5</strain>
    </source>
</reference>
<dbReference type="GO" id="GO:0006508">
    <property type="term" value="P:proteolysis"/>
    <property type="evidence" value="ECO:0007669"/>
    <property type="project" value="UniProtKB-KW"/>
</dbReference>
<evidence type="ECO:0000313" key="3">
    <source>
        <dbReference type="EMBL" id="ELA32242.1"/>
    </source>
</evidence>
<dbReference type="GO" id="GO:0046872">
    <property type="term" value="F:metal ion binding"/>
    <property type="evidence" value="ECO:0007669"/>
    <property type="project" value="UniProtKB-UniRule"/>
</dbReference>
<dbReference type="InterPro" id="IPR036852">
    <property type="entry name" value="Peptidase_S8/S53_dom_sf"/>
</dbReference>
<dbReference type="EMBL" id="KB020713">
    <property type="protein sequence ID" value="ELA32242.1"/>
    <property type="molecule type" value="Genomic_DNA"/>
</dbReference>
<dbReference type="PANTHER" id="PTHR14218">
    <property type="entry name" value="PROTEASE S8 TRIPEPTIDYL PEPTIDASE I CLN2"/>
    <property type="match status" value="1"/>
</dbReference>
<name>L2G0W7_COLFN</name>
<sequence length="413" mass="43406">MMHQGPQAPNTDDALPSEELRKHKRAFSGVTNEPLWRSAAAVDPPPCVRALYNVPANVPVSKARGLGVYASQSQVPKFADFALFAKNIDPLSAGVNFSFLSINGGVTSQDQNQLSNAELNFDMQYTASLSNPVPNIVTAVAGDGPIKLELGGQPGDTTEPWLIWLDAMLKLPDDQLPHTITTSFGENEQSLPDGYIQQICNQFGALGARGVTITRFNPVFPAVCPFVTGVGGTKNVAPEQAFPFSSGGFSDKFARPAYQDQAVPPYLKTVGNNFQGLFSASGRGFPDVSAQSFNATFFTGGQLGGFQGTSAAAPIWAGTVGMVNAALIQAGKPPMGFINPWLYGAGLQAINDVKVGASTGCTGTTAFGSQQFPPQFGAKLVPNASWPTAPGWDAVTGLGTPDIGKMLALRMAM</sequence>
<proteinExistence type="predicted"/>
<evidence type="ECO:0000259" key="2">
    <source>
        <dbReference type="PROSITE" id="PS51695"/>
    </source>
</evidence>
<keyword evidence="1" id="KW-0106">Calcium</keyword>
<feature type="active site" description="Charge relay system" evidence="1">
    <location>
        <position position="122"/>
    </location>
</feature>
<keyword evidence="1" id="KW-0378">Hydrolase</keyword>
<protein>
    <submittedName>
        <fullName evidence="3">Tripeptidyl peptidase sed3</fullName>
    </submittedName>
</protein>
<feature type="domain" description="Peptidase S53" evidence="2">
    <location>
        <begin position="42"/>
        <end position="413"/>
    </location>
</feature>
<keyword evidence="1" id="KW-0479">Metal-binding</keyword>
<dbReference type="InterPro" id="IPR030400">
    <property type="entry name" value="Sedolisin_dom"/>
</dbReference>
<comment type="cofactor">
    <cofactor evidence="1">
        <name>Ca(2+)</name>
        <dbReference type="ChEBI" id="CHEBI:29108"/>
    </cofactor>
    <text evidence="1">Binds 1 Ca(2+) ion per subunit.</text>
</comment>
<dbReference type="Gene3D" id="3.40.50.200">
    <property type="entry name" value="Peptidase S8/S53 domain"/>
    <property type="match status" value="1"/>
</dbReference>
<accession>L2G0W7</accession>
<dbReference type="PANTHER" id="PTHR14218:SF15">
    <property type="entry name" value="TRIPEPTIDYL-PEPTIDASE 1"/>
    <property type="match status" value="1"/>
</dbReference>
<gene>
    <name evidence="3" type="ORF">CGGC5_7618</name>
</gene>
<evidence type="ECO:0000256" key="1">
    <source>
        <dbReference type="PROSITE-ProRule" id="PRU01032"/>
    </source>
</evidence>
<keyword evidence="1" id="KW-0645">Protease</keyword>
<dbReference type="SUPFAM" id="SSF52743">
    <property type="entry name" value="Subtilisin-like"/>
    <property type="match status" value="1"/>
</dbReference>